<sequence>MFQNILNAYGLDEDQCLIQPFGSGLINHTWKVTASEAEYILQRINNKVFANPEAIDDNLNHIKIYLQQAFPEYLFPAPLSTLNGQTLVHKGEEYYRMLPFVKNSHTIDYVTSADQAYQAAKAFGKFTRVLNGFNAEKLTYTIPDFHNLSLRIEQFNKAIEKANEGRISLAKSEIEELVNHADIAEKYDEIKRSEAIPLRVIHHDTKISNVLLDDEDKGLCVIDLDTVMPGYFFSDVGDMMRTYLAESNEEEQDFKKVTVREEVFTAIYKGYMGEMAHILTPLEKDLFIYGGKFMIYMQALRFLTDFLNGDVYYPTTYPHHNLSRARNQIALLNQYILSEPNFIETINQLQQD</sequence>
<dbReference type="InterPro" id="IPR002575">
    <property type="entry name" value="Aminoglycoside_PTrfase"/>
</dbReference>
<dbReference type="EMBL" id="QGNZ01000005">
    <property type="protein sequence ID" value="PWS26015.1"/>
    <property type="molecule type" value="Genomic_DNA"/>
</dbReference>
<dbReference type="Proteomes" id="UP000245379">
    <property type="component" value="Unassembled WGS sequence"/>
</dbReference>
<dbReference type="SUPFAM" id="SSF56112">
    <property type="entry name" value="Protein kinase-like (PK-like)"/>
    <property type="match status" value="1"/>
</dbReference>
<dbReference type="Pfam" id="PF01636">
    <property type="entry name" value="APH"/>
    <property type="match status" value="1"/>
</dbReference>
<keyword evidence="2" id="KW-0808">Transferase</keyword>
<gene>
    <name evidence="2" type="ORF">DHW03_18380</name>
</gene>
<accession>A0A317EHY2</accession>
<keyword evidence="3" id="KW-1185">Reference proteome</keyword>
<organism evidence="2 3">
    <name type="scientific">Pedobacter yonginense</name>
    <dbReference type="NCBI Taxonomy" id="651869"/>
    <lineage>
        <taxon>Bacteria</taxon>
        <taxon>Pseudomonadati</taxon>
        <taxon>Bacteroidota</taxon>
        <taxon>Sphingobacteriia</taxon>
        <taxon>Sphingobacteriales</taxon>
        <taxon>Sphingobacteriaceae</taxon>
        <taxon>Pedobacter</taxon>
    </lineage>
</organism>
<dbReference type="Gene3D" id="3.90.1200.10">
    <property type="match status" value="1"/>
</dbReference>
<protein>
    <submittedName>
        <fullName evidence="2">Aminoglycoside phosphotransferase family protein</fullName>
    </submittedName>
</protein>
<dbReference type="InterPro" id="IPR011009">
    <property type="entry name" value="Kinase-like_dom_sf"/>
</dbReference>
<dbReference type="PANTHER" id="PTHR21064:SF5">
    <property type="entry name" value="SLR1880 PROTEIN"/>
    <property type="match status" value="1"/>
</dbReference>
<comment type="caution">
    <text evidence="2">The sequence shown here is derived from an EMBL/GenBank/DDBJ whole genome shotgun (WGS) entry which is preliminary data.</text>
</comment>
<dbReference type="InterPro" id="IPR050249">
    <property type="entry name" value="Pseudomonas-type_ThrB"/>
</dbReference>
<dbReference type="Gene3D" id="3.30.200.20">
    <property type="entry name" value="Phosphorylase Kinase, domain 1"/>
    <property type="match status" value="1"/>
</dbReference>
<name>A0A317EHY2_9SPHI</name>
<dbReference type="GO" id="GO:0016740">
    <property type="term" value="F:transferase activity"/>
    <property type="evidence" value="ECO:0007669"/>
    <property type="project" value="UniProtKB-KW"/>
</dbReference>
<proteinExistence type="predicted"/>
<evidence type="ECO:0000259" key="1">
    <source>
        <dbReference type="Pfam" id="PF01636"/>
    </source>
</evidence>
<dbReference type="OrthoDB" id="526037at2"/>
<dbReference type="AlphaFoldDB" id="A0A317EHY2"/>
<reference evidence="2 3" key="1">
    <citation type="submission" date="2018-05" db="EMBL/GenBank/DDBJ databases">
        <title>Pedobacter paludis sp. nov., isolated from wetland soil.</title>
        <authorList>
            <person name="Zhang Y."/>
            <person name="Wang G."/>
        </authorList>
    </citation>
    <scope>NUCLEOTIDE SEQUENCE [LARGE SCALE GENOMIC DNA]</scope>
    <source>
        <strain evidence="2 3">KCTC22721</strain>
    </source>
</reference>
<evidence type="ECO:0000313" key="3">
    <source>
        <dbReference type="Proteomes" id="UP000245379"/>
    </source>
</evidence>
<evidence type="ECO:0000313" key="2">
    <source>
        <dbReference type="EMBL" id="PWS26015.1"/>
    </source>
</evidence>
<feature type="domain" description="Aminoglycoside phosphotransferase" evidence="1">
    <location>
        <begin position="18"/>
        <end position="242"/>
    </location>
</feature>
<dbReference type="PANTHER" id="PTHR21064">
    <property type="entry name" value="AMINOGLYCOSIDE PHOSPHOTRANSFERASE DOMAIN-CONTAINING PROTEIN-RELATED"/>
    <property type="match status" value="1"/>
</dbReference>